<comment type="caution">
    <text evidence="1">The sequence shown here is derived from an EMBL/GenBank/DDBJ whole genome shotgun (WGS) entry which is preliminary data.</text>
</comment>
<proteinExistence type="predicted"/>
<reference evidence="1" key="1">
    <citation type="journal article" date="2022" name="bioRxiv">
        <title>Sequencing and chromosome-scale assembly of the giantPleurodeles waltlgenome.</title>
        <authorList>
            <person name="Brown T."/>
            <person name="Elewa A."/>
            <person name="Iarovenko S."/>
            <person name="Subramanian E."/>
            <person name="Araus A.J."/>
            <person name="Petzold A."/>
            <person name="Susuki M."/>
            <person name="Suzuki K.-i.T."/>
            <person name="Hayashi T."/>
            <person name="Toyoda A."/>
            <person name="Oliveira C."/>
            <person name="Osipova E."/>
            <person name="Leigh N.D."/>
            <person name="Simon A."/>
            <person name="Yun M.H."/>
        </authorList>
    </citation>
    <scope>NUCLEOTIDE SEQUENCE</scope>
    <source>
        <strain evidence="1">20211129_DDA</strain>
        <tissue evidence="1">Liver</tissue>
    </source>
</reference>
<dbReference type="EMBL" id="JANPWB010000009">
    <property type="protein sequence ID" value="KAJ1157588.1"/>
    <property type="molecule type" value="Genomic_DNA"/>
</dbReference>
<organism evidence="1 2">
    <name type="scientific">Pleurodeles waltl</name>
    <name type="common">Iberian ribbed newt</name>
    <dbReference type="NCBI Taxonomy" id="8319"/>
    <lineage>
        <taxon>Eukaryota</taxon>
        <taxon>Metazoa</taxon>
        <taxon>Chordata</taxon>
        <taxon>Craniata</taxon>
        <taxon>Vertebrata</taxon>
        <taxon>Euteleostomi</taxon>
        <taxon>Amphibia</taxon>
        <taxon>Batrachia</taxon>
        <taxon>Caudata</taxon>
        <taxon>Salamandroidea</taxon>
        <taxon>Salamandridae</taxon>
        <taxon>Pleurodelinae</taxon>
        <taxon>Pleurodeles</taxon>
    </lineage>
</organism>
<dbReference type="PANTHER" id="PTHR19446">
    <property type="entry name" value="REVERSE TRANSCRIPTASES"/>
    <property type="match status" value="1"/>
</dbReference>
<dbReference type="Proteomes" id="UP001066276">
    <property type="component" value="Chromosome 5"/>
</dbReference>
<evidence type="ECO:0000313" key="2">
    <source>
        <dbReference type="Proteomes" id="UP001066276"/>
    </source>
</evidence>
<protein>
    <submittedName>
        <fullName evidence="1">Uncharacterized protein</fullName>
    </submittedName>
</protein>
<sequence length="164" mass="18747">MPSGTATENGTMAAGLVLEDWRRLKRYVYRARRQRLHVEDDKAGVLLTHLLKQNADHAPVTALVDVAGRRKLLAVYQEASVRSSPLGSMREAWVAFIPKLDRDLMYPAAYRPLSLLNVDIKILSGIVVARLLPHLTFLIHEDQCDFTTIFNIRRLTHIYHTYLQ</sequence>
<dbReference type="EMBL" id="JANPWB010000009">
    <property type="protein sequence ID" value="KAJ1157587.1"/>
    <property type="molecule type" value="Genomic_DNA"/>
</dbReference>
<gene>
    <name evidence="1" type="ORF">NDU88_010293</name>
</gene>
<keyword evidence="2" id="KW-1185">Reference proteome</keyword>
<evidence type="ECO:0000313" key="1">
    <source>
        <dbReference type="EMBL" id="KAJ1157588.1"/>
    </source>
</evidence>
<name>A0AAV7S2W6_PLEWA</name>
<accession>A0AAV7S2W6</accession>
<dbReference type="AlphaFoldDB" id="A0AAV7S2W6"/>